<accession>A0A0G1KNT4</accession>
<evidence type="ECO:0000313" key="1">
    <source>
        <dbReference type="EMBL" id="KKT85130.1"/>
    </source>
</evidence>
<name>A0A0G1KNT4_9BACT</name>
<reference evidence="1 2" key="1">
    <citation type="journal article" date="2015" name="Nature">
        <title>rRNA introns, odd ribosomes, and small enigmatic genomes across a large radiation of phyla.</title>
        <authorList>
            <person name="Brown C.T."/>
            <person name="Hug L.A."/>
            <person name="Thomas B.C."/>
            <person name="Sharon I."/>
            <person name="Castelle C.J."/>
            <person name="Singh A."/>
            <person name="Wilkins M.J."/>
            <person name="Williams K.H."/>
            <person name="Banfield J.F."/>
        </authorList>
    </citation>
    <scope>NUCLEOTIDE SEQUENCE [LARGE SCALE GENOMIC DNA]</scope>
</reference>
<gene>
    <name evidence="1" type="ORF">UW84_C0041G0005</name>
</gene>
<comment type="caution">
    <text evidence="1">The sequence shown here is derived from an EMBL/GenBank/DDBJ whole genome shotgun (WGS) entry which is preliminary data.</text>
</comment>
<dbReference type="Proteomes" id="UP000034797">
    <property type="component" value="Unassembled WGS sequence"/>
</dbReference>
<dbReference type="EMBL" id="LCJW01000041">
    <property type="protein sequence ID" value="KKT85130.1"/>
    <property type="molecule type" value="Genomic_DNA"/>
</dbReference>
<feature type="non-terminal residue" evidence="1">
    <location>
        <position position="1"/>
    </location>
</feature>
<evidence type="ECO:0000313" key="2">
    <source>
        <dbReference type="Proteomes" id="UP000034797"/>
    </source>
</evidence>
<dbReference type="AlphaFoldDB" id="A0A0G1KNT4"/>
<proteinExistence type="predicted"/>
<sequence length="212" mass="23780">MNLFVKSRGINWTPTDLAYKSGGSNLDLGNHPISHDSYFAIQAITKTMTDRRVQFSTQDKELMSALCGVDGLPIKAPTLVIDPTKITRNKHNIPSRDGIPTKPWFVSGGKFLLVATICIYGAATPNESLGVYDITLYYCPHTFNPTINYLNLHDDKGKRIQNSGHGSAGVVRQEYYIKVKEIQRKDLLNHDSDWFRESFTTAAKTIPEMVFP</sequence>
<protein>
    <submittedName>
        <fullName evidence="1">Uncharacterized protein</fullName>
    </submittedName>
</protein>
<organism evidence="1 2">
    <name type="scientific">Candidatus Collierbacteria bacterium GW2011_GWA2_44_99</name>
    <dbReference type="NCBI Taxonomy" id="1618380"/>
    <lineage>
        <taxon>Bacteria</taxon>
        <taxon>Candidatus Collieribacteriota</taxon>
    </lineage>
</organism>